<evidence type="ECO:0000313" key="6">
    <source>
        <dbReference type="Proteomes" id="UP001373714"/>
    </source>
</evidence>
<dbReference type="InterPro" id="IPR027417">
    <property type="entry name" value="P-loop_NTPase"/>
</dbReference>
<dbReference type="PANTHER" id="PTHR10039">
    <property type="entry name" value="AMELOGENIN"/>
    <property type="match status" value="1"/>
</dbReference>
<dbReference type="Gene3D" id="3.40.50.300">
    <property type="entry name" value="P-loop containing nucleotide triphosphate hydrolases"/>
    <property type="match status" value="1"/>
</dbReference>
<organism evidence="5 6">
    <name type="scientific">Orbilia blumenaviensis</name>
    <dbReference type="NCBI Taxonomy" id="1796055"/>
    <lineage>
        <taxon>Eukaryota</taxon>
        <taxon>Fungi</taxon>
        <taxon>Dikarya</taxon>
        <taxon>Ascomycota</taxon>
        <taxon>Pezizomycotina</taxon>
        <taxon>Orbiliomycetes</taxon>
        <taxon>Orbiliales</taxon>
        <taxon>Orbiliaceae</taxon>
        <taxon>Orbilia</taxon>
    </lineage>
</organism>
<evidence type="ECO:0000259" key="4">
    <source>
        <dbReference type="Pfam" id="PF24883"/>
    </source>
</evidence>
<dbReference type="AlphaFoldDB" id="A0AAV9UK87"/>
<comment type="caution">
    <text evidence="5">The sequence shown here is derived from an EMBL/GenBank/DDBJ whole genome shotgun (WGS) entry which is preliminary data.</text>
</comment>
<gene>
    <name evidence="5" type="ORF">TWF730_011311</name>
</gene>
<reference evidence="5 6" key="1">
    <citation type="submission" date="2019-10" db="EMBL/GenBank/DDBJ databases">
        <authorList>
            <person name="Palmer J.M."/>
        </authorList>
    </citation>
    <scope>NUCLEOTIDE SEQUENCE [LARGE SCALE GENOMIC DNA]</scope>
    <source>
        <strain evidence="5 6">TWF730</strain>
    </source>
</reference>
<dbReference type="InterPro" id="IPR054471">
    <property type="entry name" value="GPIID_WHD"/>
</dbReference>
<dbReference type="EMBL" id="JAVHNS010000009">
    <property type="protein sequence ID" value="KAK6343722.1"/>
    <property type="molecule type" value="Genomic_DNA"/>
</dbReference>
<evidence type="ECO:0000256" key="2">
    <source>
        <dbReference type="SAM" id="MobiDB-lite"/>
    </source>
</evidence>
<evidence type="ECO:0000259" key="3">
    <source>
        <dbReference type="Pfam" id="PF22939"/>
    </source>
</evidence>
<keyword evidence="1" id="KW-0677">Repeat</keyword>
<accession>A0AAV9UK87</accession>
<dbReference type="InterPro" id="IPR056884">
    <property type="entry name" value="NPHP3-like_N"/>
</dbReference>
<dbReference type="Proteomes" id="UP001373714">
    <property type="component" value="Unassembled WGS sequence"/>
</dbReference>
<sequence>MSVMLLDQCSEANYHQVSPGLKQFAKSIWKPFKVQFADLEEQLEEQRRIIDTEIKIASEIAAHEAVQSALIYQRGGYAHREFEIRQWAENKDWQLQQDFAAKERRLKKILHSISGLDHTKSFINSRDRRHPGTGSWFLTLPEFKDWDGALDSAVLWYHGIPGSGKSILATSIIDHLYTCHRNTKSSIIYFFCDFHTLETLQYRAIVSSLLKQVIILNGALSNQLQGELEISYLNSQLPPDIYRIEDLFCTFAKQLGHLYIIIDGVDECTIEQRLDILAFLKRFLIKQPQNAKISLSTRPDIEIPKSLTIKFNISLSGAANQHDLETYIQYQLDSQCLNLGVYPTKVKEDIKEALLKGADGMFLWVYFQIHDIRRAGNKEKIDRILSDLPRGLQETYARIVHRINQERDESEAAITFKWLSECRRPLTLLELRDAIAVRVGDTHHAQIRSRYNEDPEGIIQNCCGLVILNEDQTVQYAHSTVLKYMQSRENDSSHQQVDAVGNGTSNSQENLGDASSENRSAFAHDIAELCATYLQLQDFGIQIARVQKETAVAPPKDWLKILLPGKLSFLVPVCRFAFNTIANSQQSKLNAHTVEGLTRSIYATPDHSRGLQEVNMSQFPCLNYITGYWLYHFADTEGKDFQIRASRLGALLDELSLPFPYLPGMVGSEEPNIAALLSWACITDNAPLFANLFLKSRGIREVLPTSDSYSTYQALGILGDGGDIRRLLNYAIEMNSTRIVRYILEDPPIRLRSGSSQIRKHTPLPNTYSYCWHGPYGYLYWVISEYFGKFQYGWGPGDLLEHEKSPFHTAAALGRLDIFNLLLQSHSLAIKGNVHIKVPGWYYNTVAKKAIQHGHLSIVKSLLSQFRASGSPLYSRRYSAHSMSENVPQVLSSHTIITRGLLTWAAFCGQGEAVTWLFESGNCSIFPVGQRVECCHSGTHGITETTPIGLASLDAVLLRTGPNKKSRSTFWEHFKPLDDPISAAAASRNFEIVLFLLSHVQGEQMRLGNRIYRGLSRLLIPTFYIAICHDRIEVLESIRGIVSPDIITIRARCDCEKHFFNPFDEAAAGGNHLTLEWLQTHS</sequence>
<dbReference type="Pfam" id="PF22939">
    <property type="entry name" value="WHD_GPIID"/>
    <property type="match status" value="1"/>
</dbReference>
<dbReference type="InterPro" id="IPR036770">
    <property type="entry name" value="Ankyrin_rpt-contain_sf"/>
</dbReference>
<name>A0AAV9UK87_9PEZI</name>
<proteinExistence type="predicted"/>
<feature type="domain" description="Nephrocystin 3-like N-terminal" evidence="4">
    <location>
        <begin position="132"/>
        <end position="298"/>
    </location>
</feature>
<feature type="compositionally biased region" description="Polar residues" evidence="2">
    <location>
        <begin position="502"/>
        <end position="516"/>
    </location>
</feature>
<feature type="region of interest" description="Disordered" evidence="2">
    <location>
        <begin position="487"/>
        <end position="516"/>
    </location>
</feature>
<feature type="domain" description="GPI inositol-deacylase winged helix" evidence="3">
    <location>
        <begin position="411"/>
        <end position="492"/>
    </location>
</feature>
<dbReference type="SUPFAM" id="SSF48403">
    <property type="entry name" value="Ankyrin repeat"/>
    <property type="match status" value="1"/>
</dbReference>
<dbReference type="Pfam" id="PF24883">
    <property type="entry name" value="NPHP3_N"/>
    <property type="match status" value="1"/>
</dbReference>
<dbReference type="Gene3D" id="1.25.40.20">
    <property type="entry name" value="Ankyrin repeat-containing domain"/>
    <property type="match status" value="1"/>
</dbReference>
<evidence type="ECO:0000313" key="5">
    <source>
        <dbReference type="EMBL" id="KAK6343722.1"/>
    </source>
</evidence>
<dbReference type="SUPFAM" id="SSF52540">
    <property type="entry name" value="P-loop containing nucleoside triphosphate hydrolases"/>
    <property type="match status" value="1"/>
</dbReference>
<keyword evidence="6" id="KW-1185">Reference proteome</keyword>
<protein>
    <recommendedName>
        <fullName evidence="7">NACHT domain-containing protein</fullName>
    </recommendedName>
</protein>
<evidence type="ECO:0000256" key="1">
    <source>
        <dbReference type="ARBA" id="ARBA00022737"/>
    </source>
</evidence>
<evidence type="ECO:0008006" key="7">
    <source>
        <dbReference type="Google" id="ProtNLM"/>
    </source>
</evidence>